<organism evidence="1 2">
    <name type="scientific">Brevundimonas mediterranea</name>
    <dbReference type="NCBI Taxonomy" id="74329"/>
    <lineage>
        <taxon>Bacteria</taxon>
        <taxon>Pseudomonadati</taxon>
        <taxon>Pseudomonadota</taxon>
        <taxon>Alphaproteobacteria</taxon>
        <taxon>Caulobacterales</taxon>
        <taxon>Caulobacteraceae</taxon>
        <taxon>Brevundimonas</taxon>
    </lineage>
</organism>
<keyword evidence="1" id="KW-0255">Endonuclease</keyword>
<name>A0AB37E3G7_9CAUL</name>
<evidence type="ECO:0000313" key="1">
    <source>
        <dbReference type="EMBL" id="QIH71741.1"/>
    </source>
</evidence>
<dbReference type="GO" id="GO:0004519">
    <property type="term" value="F:endonuclease activity"/>
    <property type="evidence" value="ECO:0007669"/>
    <property type="project" value="UniProtKB-KW"/>
</dbReference>
<keyword evidence="1" id="KW-0378">Hydrolase</keyword>
<gene>
    <name evidence="1" type="ORF">GYM46_01365</name>
</gene>
<sequence>MSRLRRFLIDHPACCYCGDTAETEDHCPARICFRDRIGPEAWSFPACRSCNAAISRAEQVVAFYIRVSDFTDENFRDADVQRLMSGVKNNNPEAFPDLFPSANEKREMLARLGIRRQPGELLFDEPVVKVPATVGSHMDFFNRKLAAALFYKQSGQILTTKHIVMGRWFQSQDGSANSIIKALDPAWSHKFVGQRPNLDFGDQLSIKIAAGAMPEVFSYTVQFSTSICFWGGAGVPQDEKLHSNWKPYRAIKDGI</sequence>
<proteinExistence type="predicted"/>
<evidence type="ECO:0000313" key="2">
    <source>
        <dbReference type="Proteomes" id="UP000501325"/>
    </source>
</evidence>
<reference evidence="1 2" key="1">
    <citation type="submission" date="2020-01" db="EMBL/GenBank/DDBJ databases">
        <authorList>
            <person name="Wang S."/>
        </authorList>
    </citation>
    <scope>NUCLEOTIDE SEQUENCE [LARGE SCALE GENOMIC DNA]</scope>
    <source>
        <strain evidence="1 2">D151-2-6</strain>
    </source>
</reference>
<accession>A0AB37E3G7</accession>
<dbReference type="AlphaFoldDB" id="A0AB37E3G7"/>
<dbReference type="KEGG" id="bmed:GYM46_01365"/>
<dbReference type="EMBL" id="CP048751">
    <property type="protein sequence ID" value="QIH71741.1"/>
    <property type="molecule type" value="Genomic_DNA"/>
</dbReference>
<keyword evidence="1" id="KW-0540">Nuclease</keyword>
<dbReference type="Proteomes" id="UP000501325">
    <property type="component" value="Chromosome"/>
</dbReference>
<protein>
    <submittedName>
        <fullName evidence="1">HNH endonuclease</fullName>
    </submittedName>
</protein>
<dbReference type="RefSeq" id="WP_156796410.1">
    <property type="nucleotide sequence ID" value="NZ_CP048751.1"/>
</dbReference>